<evidence type="ECO:0000313" key="3">
    <source>
        <dbReference type="Proteomes" id="UP000886893"/>
    </source>
</evidence>
<dbReference type="Proteomes" id="UP000886893">
    <property type="component" value="Unassembled WGS sequence"/>
</dbReference>
<dbReference type="InterPro" id="IPR036653">
    <property type="entry name" value="CinA-like_C"/>
</dbReference>
<dbReference type="AlphaFoldDB" id="A0A9D1K9S6"/>
<comment type="caution">
    <text evidence="2">The sequence shown here is derived from an EMBL/GenBank/DDBJ whole genome shotgun (WGS) entry which is preliminary data.</text>
</comment>
<dbReference type="SUPFAM" id="SSF142433">
    <property type="entry name" value="CinA-like"/>
    <property type="match status" value="1"/>
</dbReference>
<feature type="domain" description="CinA C-terminal" evidence="1">
    <location>
        <begin position="2"/>
        <end position="147"/>
    </location>
</feature>
<reference evidence="2" key="2">
    <citation type="journal article" date="2021" name="PeerJ">
        <title>Extensive microbial diversity within the chicken gut microbiome revealed by metagenomics and culture.</title>
        <authorList>
            <person name="Gilroy R."/>
            <person name="Ravi A."/>
            <person name="Getino M."/>
            <person name="Pursley I."/>
            <person name="Horton D.L."/>
            <person name="Alikhan N.F."/>
            <person name="Baker D."/>
            <person name="Gharbi K."/>
            <person name="Hall N."/>
            <person name="Watson M."/>
            <person name="Adriaenssens E.M."/>
            <person name="Foster-Nyarko E."/>
            <person name="Jarju S."/>
            <person name="Secka A."/>
            <person name="Antonio M."/>
            <person name="Oren A."/>
            <person name="Chaudhuri R.R."/>
            <person name="La Ragione R."/>
            <person name="Hildebrand F."/>
            <person name="Pallen M.J."/>
        </authorList>
    </citation>
    <scope>NUCLEOTIDE SEQUENCE</scope>
    <source>
        <strain evidence="2">14508</strain>
    </source>
</reference>
<dbReference type="Gene3D" id="3.90.950.20">
    <property type="entry name" value="CinA-like"/>
    <property type="match status" value="1"/>
</dbReference>
<dbReference type="EMBL" id="DVKI01000129">
    <property type="protein sequence ID" value="HIT17547.1"/>
    <property type="molecule type" value="Genomic_DNA"/>
</dbReference>
<dbReference type="NCBIfam" id="TIGR00199">
    <property type="entry name" value="PncC_domain"/>
    <property type="match status" value="1"/>
</dbReference>
<evidence type="ECO:0000313" key="2">
    <source>
        <dbReference type="EMBL" id="HIT17547.1"/>
    </source>
</evidence>
<accession>A0A9D1K9S6</accession>
<evidence type="ECO:0000259" key="1">
    <source>
        <dbReference type="Pfam" id="PF02464"/>
    </source>
</evidence>
<proteinExistence type="predicted"/>
<dbReference type="InterPro" id="IPR008136">
    <property type="entry name" value="CinA_C"/>
</dbReference>
<name>A0A9D1K9S6_9FIRM</name>
<reference evidence="2" key="1">
    <citation type="submission" date="2020-10" db="EMBL/GenBank/DDBJ databases">
        <authorList>
            <person name="Gilroy R."/>
        </authorList>
    </citation>
    <scope>NUCLEOTIDE SEQUENCE</scope>
    <source>
        <strain evidence="2">14508</strain>
    </source>
</reference>
<protein>
    <submittedName>
        <fullName evidence="2">CinA family protein</fullName>
    </submittedName>
</protein>
<gene>
    <name evidence="2" type="ORF">IAD04_04135</name>
</gene>
<organism evidence="2 3">
    <name type="scientific">Candidatus Caccosoma faecigallinarum</name>
    <dbReference type="NCBI Taxonomy" id="2840720"/>
    <lineage>
        <taxon>Bacteria</taxon>
        <taxon>Bacillati</taxon>
        <taxon>Bacillota</taxon>
        <taxon>Bacillota incertae sedis</taxon>
        <taxon>Candidatus Caccosoma</taxon>
    </lineage>
</organism>
<sequence>MEELILKLKEKKLTIASCESLTGGLFAASLVSVSGASEVFVGGYVTYQNQAKAKILKGEEVLKKHGAISDEMACLMALTAQNDFGSDIAISFTGNAGPLADENKPVGLVYSCLLIKNKAYHFKNQYQGNRNEIRNQCLLDAKKRILDLL</sequence>
<dbReference type="Pfam" id="PF02464">
    <property type="entry name" value="CinA"/>
    <property type="match status" value="1"/>
</dbReference>